<sequence length="70" mass="7821">MQMITKKTILAILYGAIIWLVGETGGPVFAAVMVGTTTVAYSLHADRKMSELDQRLTDLSWRLRHVMKGE</sequence>
<name>A0ABY8CXI2_9HYPH</name>
<dbReference type="Proteomes" id="UP001235547">
    <property type="component" value="Chromosome 1"/>
</dbReference>
<protein>
    <submittedName>
        <fullName evidence="1">Uncharacterized protein</fullName>
    </submittedName>
</protein>
<organism evidence="1 2">
    <name type="scientific">Sinorhizobium numidicum</name>
    <dbReference type="NCBI Taxonomy" id="680248"/>
    <lineage>
        <taxon>Bacteria</taxon>
        <taxon>Pseudomonadati</taxon>
        <taxon>Pseudomonadota</taxon>
        <taxon>Alphaproteobacteria</taxon>
        <taxon>Hyphomicrobiales</taxon>
        <taxon>Rhizobiaceae</taxon>
        <taxon>Sinorhizobium/Ensifer group</taxon>
        <taxon>Sinorhizobium</taxon>
    </lineage>
</organism>
<keyword evidence="2" id="KW-1185">Reference proteome</keyword>
<dbReference type="RefSeq" id="WP_280734114.1">
    <property type="nucleotide sequence ID" value="NZ_CP120368.1"/>
</dbReference>
<dbReference type="EMBL" id="CP120371">
    <property type="protein sequence ID" value="WEX83304.1"/>
    <property type="molecule type" value="Genomic_DNA"/>
</dbReference>
<proteinExistence type="predicted"/>
<evidence type="ECO:0000313" key="2">
    <source>
        <dbReference type="Proteomes" id="UP001235547"/>
    </source>
</evidence>
<reference evidence="1 2" key="1">
    <citation type="submission" date="2023-03" db="EMBL/GenBank/DDBJ databases">
        <authorList>
            <person name="Kaur S."/>
            <person name="Espinosa-Saiz D."/>
            <person name="Velazquez E."/>
            <person name="Menendez E."/>
            <person name="diCenzo G.C."/>
        </authorList>
    </citation>
    <scope>NUCLEOTIDE SEQUENCE [LARGE SCALE GENOMIC DNA]</scope>
    <source>
        <strain evidence="1 2">LMG 27395</strain>
    </source>
</reference>
<accession>A0ABY8CXI2</accession>
<gene>
    <name evidence="1" type="ORF">PYH38_005675</name>
</gene>
<evidence type="ECO:0000313" key="1">
    <source>
        <dbReference type="EMBL" id="WEX83304.1"/>
    </source>
</evidence>